<evidence type="ECO:0000256" key="1">
    <source>
        <dbReference type="ARBA" id="ARBA00001974"/>
    </source>
</evidence>
<proteinExistence type="inferred from homology"/>
<dbReference type="Gene3D" id="3.30.560.10">
    <property type="entry name" value="Glucose Oxidase, domain 3"/>
    <property type="match status" value="1"/>
</dbReference>
<evidence type="ECO:0000259" key="6">
    <source>
        <dbReference type="PROSITE" id="PS00623"/>
    </source>
</evidence>
<dbReference type="InterPro" id="IPR000172">
    <property type="entry name" value="GMC_OxRdtase_N"/>
</dbReference>
<comment type="cofactor">
    <cofactor evidence="1">
        <name>FAD</name>
        <dbReference type="ChEBI" id="CHEBI:57692"/>
    </cofactor>
</comment>
<evidence type="ECO:0000313" key="9">
    <source>
        <dbReference type="Proteomes" id="UP000699462"/>
    </source>
</evidence>
<keyword evidence="4 5" id="KW-0274">FAD</keyword>
<dbReference type="Pfam" id="PF00702">
    <property type="entry name" value="Hydrolase"/>
    <property type="match status" value="1"/>
</dbReference>
<dbReference type="Gene3D" id="3.50.50.60">
    <property type="entry name" value="FAD/NAD(P)-binding domain"/>
    <property type="match status" value="1"/>
</dbReference>
<dbReference type="InterPro" id="IPR036412">
    <property type="entry name" value="HAD-like_sf"/>
</dbReference>
<dbReference type="SFLD" id="SFLDS00003">
    <property type="entry name" value="Haloacid_Dehalogenase"/>
    <property type="match status" value="1"/>
</dbReference>
<dbReference type="EMBL" id="JTDF01001411">
    <property type="protein sequence ID" value="KAF8570059.1"/>
    <property type="molecule type" value="Genomic_DNA"/>
</dbReference>
<dbReference type="PANTHER" id="PTHR11552">
    <property type="entry name" value="GLUCOSE-METHANOL-CHOLINE GMC OXIDOREDUCTASE"/>
    <property type="match status" value="1"/>
</dbReference>
<dbReference type="Gene3D" id="1.10.150.240">
    <property type="entry name" value="Putative phosphatase, domain 2"/>
    <property type="match status" value="1"/>
</dbReference>
<reference evidence="8 9" key="1">
    <citation type="submission" date="2019-07" db="EMBL/GenBank/DDBJ databases">
        <title>Annotation for the trematode Paragonimus westermani.</title>
        <authorList>
            <person name="Choi Y.-J."/>
        </authorList>
    </citation>
    <scope>NUCLEOTIDE SEQUENCE [LARGE SCALE GENOMIC DNA]</scope>
    <source>
        <strain evidence="8">180907_Pwestermani</strain>
    </source>
</reference>
<comment type="caution">
    <text evidence="8">The sequence shown here is derived from an EMBL/GenBank/DDBJ whole genome shotgun (WGS) entry which is preliminary data.</text>
</comment>
<feature type="domain" description="Glucose-methanol-choline oxidoreductase N-terminal" evidence="6">
    <location>
        <begin position="544"/>
        <end position="567"/>
    </location>
</feature>
<dbReference type="InterPro" id="IPR007867">
    <property type="entry name" value="GMC_OxRtase_C"/>
</dbReference>
<dbReference type="GO" id="GO:0050660">
    <property type="term" value="F:flavin adenine dinucleotide binding"/>
    <property type="evidence" value="ECO:0007669"/>
    <property type="project" value="InterPro"/>
</dbReference>
<dbReference type="Proteomes" id="UP000699462">
    <property type="component" value="Unassembled WGS sequence"/>
</dbReference>
<feature type="domain" description="Glucose-methanol-choline oxidoreductase N-terminal" evidence="7">
    <location>
        <begin position="718"/>
        <end position="732"/>
    </location>
</feature>
<accession>A0A8T0DQ28</accession>
<dbReference type="PANTHER" id="PTHR11552:SF147">
    <property type="entry name" value="CHOLINE DEHYDROGENASE, MITOCHONDRIAL"/>
    <property type="match status" value="1"/>
</dbReference>
<dbReference type="InterPro" id="IPR036188">
    <property type="entry name" value="FAD/NAD-bd_sf"/>
</dbReference>
<dbReference type="InterPro" id="IPR012132">
    <property type="entry name" value="GMC_OxRdtase"/>
</dbReference>
<keyword evidence="3 5" id="KW-0285">Flavoprotein</keyword>
<dbReference type="SUPFAM" id="SSF54373">
    <property type="entry name" value="FAD-linked reductases, C-terminal domain"/>
    <property type="match status" value="1"/>
</dbReference>
<evidence type="ECO:0000256" key="4">
    <source>
        <dbReference type="ARBA" id="ARBA00022827"/>
    </source>
</evidence>
<dbReference type="SFLD" id="SFLDG01129">
    <property type="entry name" value="C1.5:_HAD__Beta-PGM__Phosphata"/>
    <property type="match status" value="1"/>
</dbReference>
<dbReference type="Pfam" id="PF00732">
    <property type="entry name" value="GMC_oxred_N"/>
    <property type="match status" value="1"/>
</dbReference>
<comment type="similarity">
    <text evidence="2 5">Belongs to the GMC oxidoreductase family.</text>
</comment>
<dbReference type="Pfam" id="PF13419">
    <property type="entry name" value="HAD_2"/>
    <property type="match status" value="1"/>
</dbReference>
<name>A0A8T0DQ28_9TREM</name>
<evidence type="ECO:0000256" key="2">
    <source>
        <dbReference type="ARBA" id="ARBA00010790"/>
    </source>
</evidence>
<dbReference type="OrthoDB" id="269227at2759"/>
<dbReference type="AlphaFoldDB" id="A0A8T0DQ28"/>
<dbReference type="Gene3D" id="3.40.50.1000">
    <property type="entry name" value="HAD superfamily/HAD-like"/>
    <property type="match status" value="2"/>
</dbReference>
<evidence type="ECO:0000313" key="8">
    <source>
        <dbReference type="EMBL" id="KAF8570059.1"/>
    </source>
</evidence>
<dbReference type="PROSITE" id="PS00623">
    <property type="entry name" value="GMC_OXRED_1"/>
    <property type="match status" value="1"/>
</dbReference>
<dbReference type="NCBIfam" id="NF002550">
    <property type="entry name" value="PRK02106.1"/>
    <property type="match status" value="1"/>
</dbReference>
<dbReference type="InterPro" id="IPR041492">
    <property type="entry name" value="HAD_2"/>
</dbReference>
<protein>
    <recommendedName>
        <fullName evidence="6 7">Glucose-methanol-choline oxidoreductase N-terminal domain-containing protein</fullName>
    </recommendedName>
</protein>
<dbReference type="InterPro" id="IPR023198">
    <property type="entry name" value="PGP-like_dom2"/>
</dbReference>
<dbReference type="SUPFAM" id="SSF56784">
    <property type="entry name" value="HAD-like"/>
    <property type="match status" value="2"/>
</dbReference>
<dbReference type="CDD" id="cd01427">
    <property type="entry name" value="HAD_like"/>
    <property type="match status" value="1"/>
</dbReference>
<sequence>MWIPWAKYVAYRCVDSTSFRTIHSLSKALNVELHEQIFSILGVCVHGSKTHPGLLAEGTTAQILEAITNMLISQGIPAEKAQQLTSRYINEHTVTPDHISPLHNLKELFTILRQHNIRIAVCTSDSRLGTLKSLAELDVLHLIDVTVCGDDTDGLPKPHPRNAHRIFEMLNVQPEQTVMVGDTRTDMLFAKNGNFGMAVGVLSGVGKREDLEEAWFQVEDGKNNKKSNPTTTSQSTKFHIVRSVADILPLVLPDSSIPVRLHCTRARVHNDDMNVGEQRLKEVEYKLIIFDKNGSLTNVHPRWSKWAEDICEKLKVRTSVEMAQKFSNILGYSPDTRQAAGGMLAESSMLHIRDCLGYLLTLNGYGLKRSAHIVDEIWYTPELSPDDLLPGAIETIRELRRSGLRIAVNTSDGRVACTSFLACSKLHGQIDMVLSAEDADRYPKPLPHTVHRIMDAMSCKPEQTIVVGDTPADLISGHAAGVGLTIGVLSGFSLAHNLLPHADLLMPNVTYLLRVVQKDAEYNWYYHTVPQEHMDDRIMYWPRGRVLGGSSSLNAMVYIRGHPMDYDRWDAQGATGWTYANCLPYFRRAQTHELGADDYRGGDGPLYVSRGKSKHPLHEAWLEAAQQAGYPFTEDINGFQQEGVGYFDMTIKDGERCSSSVAYLHPIRRSRPNLTVTTNALVTRILFDGRRAVGVQYINKQGEVCSARAEREVILCGGAINSPQLLMLSGIGDADHLRSVGIQAWHQLPGVGQNLQDHLEVYVQRSCRQPITLYKAQWKYPHVMVGIGLKWILLRRGWGATSHLETGGFARSSSEVSHPDIQFHFLPSTVHDHGRRMGEQHAFQVHVGPMRPKSVGQLLLASSDPRSAPIINPNYMASSADRAEMRASIRLSREIFAQPALAEPYAGVELAPGEDKTTDAELDKFVRAFGDSAYHPSCTCRMGSNPDGIAVKTSEDKQMGYVGNGRVDAAVTQPDCKVWGLDGLRIVDASIMPSIVSGNLNAPVIMLAERAADIIMSERDGTSVVLPGNPQIRVWKPADRNKQRDGNPKVRLN</sequence>
<organism evidence="8 9">
    <name type="scientific">Paragonimus westermani</name>
    <dbReference type="NCBI Taxonomy" id="34504"/>
    <lineage>
        <taxon>Eukaryota</taxon>
        <taxon>Metazoa</taxon>
        <taxon>Spiralia</taxon>
        <taxon>Lophotrochozoa</taxon>
        <taxon>Platyhelminthes</taxon>
        <taxon>Trematoda</taxon>
        <taxon>Digenea</taxon>
        <taxon>Plagiorchiida</taxon>
        <taxon>Troglotremata</taxon>
        <taxon>Troglotrematidae</taxon>
        <taxon>Paragonimus</taxon>
    </lineage>
</organism>
<dbReference type="Pfam" id="PF05199">
    <property type="entry name" value="GMC_oxred_C"/>
    <property type="match status" value="2"/>
</dbReference>
<evidence type="ECO:0000259" key="7">
    <source>
        <dbReference type="PROSITE" id="PS00624"/>
    </source>
</evidence>
<evidence type="ECO:0000256" key="5">
    <source>
        <dbReference type="RuleBase" id="RU003968"/>
    </source>
</evidence>
<dbReference type="PROSITE" id="PS00624">
    <property type="entry name" value="GMC_OXRED_2"/>
    <property type="match status" value="1"/>
</dbReference>
<gene>
    <name evidence="8" type="ORF">P879_03825</name>
</gene>
<evidence type="ECO:0000256" key="3">
    <source>
        <dbReference type="ARBA" id="ARBA00022630"/>
    </source>
</evidence>
<keyword evidence="9" id="KW-1185">Reference proteome</keyword>
<dbReference type="GO" id="GO:0016614">
    <property type="term" value="F:oxidoreductase activity, acting on CH-OH group of donors"/>
    <property type="evidence" value="ECO:0007669"/>
    <property type="project" value="InterPro"/>
</dbReference>
<dbReference type="InterPro" id="IPR023214">
    <property type="entry name" value="HAD_sf"/>
</dbReference>
<dbReference type="SUPFAM" id="SSF51905">
    <property type="entry name" value="FAD/NAD(P)-binding domain"/>
    <property type="match status" value="1"/>
</dbReference>